<dbReference type="InterPro" id="IPR002000">
    <property type="entry name" value="Lysosome-assoc_membr_glycop"/>
</dbReference>
<evidence type="ECO:0000256" key="5">
    <source>
        <dbReference type="ARBA" id="ARBA00023136"/>
    </source>
</evidence>
<evidence type="ECO:0000256" key="1">
    <source>
        <dbReference type="ARBA" id="ARBA00004251"/>
    </source>
</evidence>
<accession>A0A1D1V3V6</accession>
<evidence type="ECO:0000256" key="3">
    <source>
        <dbReference type="ARBA" id="ARBA00022729"/>
    </source>
</evidence>
<evidence type="ECO:0000256" key="7">
    <source>
        <dbReference type="SAM" id="Phobius"/>
    </source>
</evidence>
<dbReference type="AlphaFoldDB" id="A0A1D1V3V6"/>
<evidence type="ECO:0000256" key="4">
    <source>
        <dbReference type="ARBA" id="ARBA00022989"/>
    </source>
</evidence>
<gene>
    <name evidence="8" type="primary">RvY_07846-1</name>
    <name evidence="8" type="synonym">RvY_07846.1</name>
    <name evidence="8" type="ORF">RvY_07846</name>
</gene>
<proteinExistence type="predicted"/>
<feature type="transmembrane region" description="Helical" evidence="7">
    <location>
        <begin position="166"/>
        <end position="189"/>
    </location>
</feature>
<name>A0A1D1V3V6_RAMVA</name>
<dbReference type="PANTHER" id="PTHR11506">
    <property type="entry name" value="LYSOSOME-ASSOCIATED MEMBRANE GLYCOPROTEIN"/>
    <property type="match status" value="1"/>
</dbReference>
<keyword evidence="9" id="KW-1185">Reference proteome</keyword>
<dbReference type="GO" id="GO:0005765">
    <property type="term" value="C:lysosomal membrane"/>
    <property type="evidence" value="ECO:0007669"/>
    <property type="project" value="TreeGrafter"/>
</dbReference>
<evidence type="ECO:0000256" key="2">
    <source>
        <dbReference type="ARBA" id="ARBA00022692"/>
    </source>
</evidence>
<keyword evidence="5 7" id="KW-0472">Membrane</keyword>
<keyword evidence="6" id="KW-0325">Glycoprotein</keyword>
<dbReference type="PANTHER" id="PTHR11506:SF35">
    <property type="entry name" value="LYSOSOME-ASSOCIATED MEMBRANE GLYCOPROTEIN 5"/>
    <property type="match status" value="1"/>
</dbReference>
<dbReference type="EMBL" id="BDGG01000003">
    <property type="protein sequence ID" value="GAU96391.1"/>
    <property type="molecule type" value="Genomic_DNA"/>
</dbReference>
<evidence type="ECO:0000313" key="8">
    <source>
        <dbReference type="EMBL" id="GAU96391.1"/>
    </source>
</evidence>
<keyword evidence="3" id="KW-0732">Signal</keyword>
<protein>
    <submittedName>
        <fullName evidence="8">Uncharacterized protein</fullName>
    </submittedName>
</protein>
<dbReference type="GO" id="GO:0005886">
    <property type="term" value="C:plasma membrane"/>
    <property type="evidence" value="ECO:0007669"/>
    <property type="project" value="TreeGrafter"/>
</dbReference>
<organism evidence="8 9">
    <name type="scientific">Ramazzottius varieornatus</name>
    <name type="common">Water bear</name>
    <name type="synonym">Tardigrade</name>
    <dbReference type="NCBI Taxonomy" id="947166"/>
    <lineage>
        <taxon>Eukaryota</taxon>
        <taxon>Metazoa</taxon>
        <taxon>Ecdysozoa</taxon>
        <taxon>Tardigrada</taxon>
        <taxon>Eutardigrada</taxon>
        <taxon>Parachela</taxon>
        <taxon>Hypsibioidea</taxon>
        <taxon>Ramazzottiidae</taxon>
        <taxon>Ramazzottius</taxon>
    </lineage>
</organism>
<evidence type="ECO:0000256" key="6">
    <source>
        <dbReference type="ARBA" id="ARBA00023180"/>
    </source>
</evidence>
<comment type="subcellular location">
    <subcellularLocation>
        <location evidence="1">Cell membrane</location>
        <topology evidence="1">Single-pass type I membrane protein</topology>
    </subcellularLocation>
</comment>
<keyword evidence="2 7" id="KW-0812">Transmembrane</keyword>
<sequence>MSTYRYRSLIDLSVEVVYTNKDKQVQSINVTGLNDGRVKNDSSYCYEDLQLLAVEDFLPGWVLRLQFNKTTTEYFLSFVDLGFNFNGSNFNALDDTTQHYAQNYNLKELGAHLGCEHQSSSLQLDMNVVNETAPPVTSVRLIFNQPKVLAFANSGIDCQLATRNDYTVPLVVGISLCVLIVVVIVVFLFGRRHYRKL</sequence>
<comment type="caution">
    <text evidence="8">The sequence shown here is derived from an EMBL/GenBank/DDBJ whole genome shotgun (WGS) entry which is preliminary data.</text>
</comment>
<keyword evidence="4 7" id="KW-1133">Transmembrane helix</keyword>
<reference evidence="8 9" key="1">
    <citation type="journal article" date="2016" name="Nat. Commun.">
        <title>Extremotolerant tardigrade genome and improved radiotolerance of human cultured cells by tardigrade-unique protein.</title>
        <authorList>
            <person name="Hashimoto T."/>
            <person name="Horikawa D.D."/>
            <person name="Saito Y."/>
            <person name="Kuwahara H."/>
            <person name="Kozuka-Hata H."/>
            <person name="Shin-I T."/>
            <person name="Minakuchi Y."/>
            <person name="Ohishi K."/>
            <person name="Motoyama A."/>
            <person name="Aizu T."/>
            <person name="Enomoto A."/>
            <person name="Kondo K."/>
            <person name="Tanaka S."/>
            <person name="Hara Y."/>
            <person name="Koshikawa S."/>
            <person name="Sagara H."/>
            <person name="Miura T."/>
            <person name="Yokobori S."/>
            <person name="Miyagawa K."/>
            <person name="Suzuki Y."/>
            <person name="Kubo T."/>
            <person name="Oyama M."/>
            <person name="Kohara Y."/>
            <person name="Fujiyama A."/>
            <person name="Arakawa K."/>
            <person name="Katayama T."/>
            <person name="Toyoda A."/>
            <person name="Kunieda T."/>
        </authorList>
    </citation>
    <scope>NUCLEOTIDE SEQUENCE [LARGE SCALE GENOMIC DNA]</scope>
    <source>
        <strain evidence="8 9">YOKOZUNA-1</strain>
    </source>
</reference>
<dbReference type="GO" id="GO:0072594">
    <property type="term" value="P:establishment of protein localization to organelle"/>
    <property type="evidence" value="ECO:0007669"/>
    <property type="project" value="TreeGrafter"/>
</dbReference>
<evidence type="ECO:0000313" key="9">
    <source>
        <dbReference type="Proteomes" id="UP000186922"/>
    </source>
</evidence>
<dbReference type="GO" id="GO:0031902">
    <property type="term" value="C:late endosome membrane"/>
    <property type="evidence" value="ECO:0007669"/>
    <property type="project" value="TreeGrafter"/>
</dbReference>
<dbReference type="Gene3D" id="2.40.160.110">
    <property type="match status" value="1"/>
</dbReference>
<dbReference type="Proteomes" id="UP000186922">
    <property type="component" value="Unassembled WGS sequence"/>
</dbReference>